<reference evidence="1" key="2">
    <citation type="journal article" date="2015" name="Fish Shellfish Immunol.">
        <title>Early steps in the European eel (Anguilla anguilla)-Vibrio vulnificus interaction in the gills: Role of the RtxA13 toxin.</title>
        <authorList>
            <person name="Callol A."/>
            <person name="Pajuelo D."/>
            <person name="Ebbesson L."/>
            <person name="Teles M."/>
            <person name="MacKenzie S."/>
            <person name="Amaro C."/>
        </authorList>
    </citation>
    <scope>NUCLEOTIDE SEQUENCE</scope>
</reference>
<organism evidence="1">
    <name type="scientific">Anguilla anguilla</name>
    <name type="common">European freshwater eel</name>
    <name type="synonym">Muraena anguilla</name>
    <dbReference type="NCBI Taxonomy" id="7936"/>
    <lineage>
        <taxon>Eukaryota</taxon>
        <taxon>Metazoa</taxon>
        <taxon>Chordata</taxon>
        <taxon>Craniata</taxon>
        <taxon>Vertebrata</taxon>
        <taxon>Euteleostomi</taxon>
        <taxon>Actinopterygii</taxon>
        <taxon>Neopterygii</taxon>
        <taxon>Teleostei</taxon>
        <taxon>Anguilliformes</taxon>
        <taxon>Anguillidae</taxon>
        <taxon>Anguilla</taxon>
    </lineage>
</organism>
<name>A0A0E9UZF0_ANGAN</name>
<reference evidence="1" key="1">
    <citation type="submission" date="2014-11" db="EMBL/GenBank/DDBJ databases">
        <authorList>
            <person name="Amaro Gonzalez C."/>
        </authorList>
    </citation>
    <scope>NUCLEOTIDE SEQUENCE</scope>
</reference>
<sequence length="40" mass="4494">MCLFEFLSTGLIVFSSIQCPLYSGLFHVSSTYAYSAPLYH</sequence>
<accession>A0A0E9UZF0</accession>
<evidence type="ECO:0000313" key="1">
    <source>
        <dbReference type="EMBL" id="JAH71136.1"/>
    </source>
</evidence>
<proteinExistence type="predicted"/>
<dbReference type="EMBL" id="GBXM01037441">
    <property type="protein sequence ID" value="JAH71136.1"/>
    <property type="molecule type" value="Transcribed_RNA"/>
</dbReference>
<dbReference type="AlphaFoldDB" id="A0A0E9UZF0"/>
<protein>
    <submittedName>
        <fullName evidence="1">Uncharacterized protein</fullName>
    </submittedName>
</protein>